<dbReference type="Proteomes" id="UP000219338">
    <property type="component" value="Unassembled WGS sequence"/>
</dbReference>
<dbReference type="OrthoDB" id="10613557at2759"/>
<proteinExistence type="predicted"/>
<evidence type="ECO:0000313" key="2">
    <source>
        <dbReference type="Proteomes" id="UP000219338"/>
    </source>
</evidence>
<name>A0A284RDZ2_ARMOS</name>
<accession>A0A284RDZ2</accession>
<evidence type="ECO:0000313" key="1">
    <source>
        <dbReference type="EMBL" id="SJL06974.1"/>
    </source>
</evidence>
<organism evidence="1 2">
    <name type="scientific">Armillaria ostoyae</name>
    <name type="common">Armillaria root rot fungus</name>
    <dbReference type="NCBI Taxonomy" id="47428"/>
    <lineage>
        <taxon>Eukaryota</taxon>
        <taxon>Fungi</taxon>
        <taxon>Dikarya</taxon>
        <taxon>Basidiomycota</taxon>
        <taxon>Agaricomycotina</taxon>
        <taxon>Agaricomycetes</taxon>
        <taxon>Agaricomycetidae</taxon>
        <taxon>Agaricales</taxon>
        <taxon>Marasmiineae</taxon>
        <taxon>Physalacriaceae</taxon>
        <taxon>Armillaria</taxon>
    </lineage>
</organism>
<gene>
    <name evidence="1" type="ORF">ARMOST_10316</name>
</gene>
<dbReference type="AlphaFoldDB" id="A0A284RDZ2"/>
<keyword evidence="2" id="KW-1185">Reference proteome</keyword>
<protein>
    <submittedName>
        <fullName evidence="1">Uncharacterized protein</fullName>
    </submittedName>
</protein>
<dbReference type="EMBL" id="FUEG01000007">
    <property type="protein sequence ID" value="SJL06974.1"/>
    <property type="molecule type" value="Genomic_DNA"/>
</dbReference>
<sequence>MPLLKHKRQRNRRTPSIPWRTSRLRQLEFEMDTEAKYRFSLTSESNVVLKGTDHPFQCLFKFCVQYKRLCSKPSPRRPFVRYLDDMSKRWLGVEMVLRQHLAHREIEGTCPTLPKTRRTDRAEGSRRPKGYSHRYVQLEDGHIFFEKDPYFPKLTAIPCRRRFLQRRERQQLQGGSHGMLLRFAATFPLRSFLSASSYFSFCRKVSTTAVAVVLFALEVIKRLEGFGQKA</sequence>
<reference evidence="2" key="1">
    <citation type="journal article" date="2017" name="Nat. Ecol. Evol.">
        <title>Genome expansion and lineage-specific genetic innovations in the forest pathogenic fungi Armillaria.</title>
        <authorList>
            <person name="Sipos G."/>
            <person name="Prasanna A.N."/>
            <person name="Walter M.C."/>
            <person name="O'Connor E."/>
            <person name="Balint B."/>
            <person name="Krizsan K."/>
            <person name="Kiss B."/>
            <person name="Hess J."/>
            <person name="Varga T."/>
            <person name="Slot J."/>
            <person name="Riley R."/>
            <person name="Boka B."/>
            <person name="Rigling D."/>
            <person name="Barry K."/>
            <person name="Lee J."/>
            <person name="Mihaltcheva S."/>
            <person name="LaButti K."/>
            <person name="Lipzen A."/>
            <person name="Waldron R."/>
            <person name="Moloney N.M."/>
            <person name="Sperisen C."/>
            <person name="Kredics L."/>
            <person name="Vagvoelgyi C."/>
            <person name="Patrignani A."/>
            <person name="Fitzpatrick D."/>
            <person name="Nagy I."/>
            <person name="Doyle S."/>
            <person name="Anderson J.B."/>
            <person name="Grigoriev I.V."/>
            <person name="Gueldener U."/>
            <person name="Muensterkoetter M."/>
            <person name="Nagy L.G."/>
        </authorList>
    </citation>
    <scope>NUCLEOTIDE SEQUENCE [LARGE SCALE GENOMIC DNA]</scope>
    <source>
        <strain evidence="2">C18/9</strain>
    </source>
</reference>